<name>A0ABV0YA32_9TELE</name>
<comment type="caution">
    <text evidence="1">The sequence shown here is derived from an EMBL/GenBank/DDBJ whole genome shotgun (WGS) entry which is preliminary data.</text>
</comment>
<proteinExistence type="predicted"/>
<organism evidence="1 2">
    <name type="scientific">Ameca splendens</name>
    <dbReference type="NCBI Taxonomy" id="208324"/>
    <lineage>
        <taxon>Eukaryota</taxon>
        <taxon>Metazoa</taxon>
        <taxon>Chordata</taxon>
        <taxon>Craniata</taxon>
        <taxon>Vertebrata</taxon>
        <taxon>Euteleostomi</taxon>
        <taxon>Actinopterygii</taxon>
        <taxon>Neopterygii</taxon>
        <taxon>Teleostei</taxon>
        <taxon>Neoteleostei</taxon>
        <taxon>Acanthomorphata</taxon>
        <taxon>Ovalentaria</taxon>
        <taxon>Atherinomorphae</taxon>
        <taxon>Cyprinodontiformes</taxon>
        <taxon>Goodeidae</taxon>
        <taxon>Ameca</taxon>
    </lineage>
</organism>
<gene>
    <name evidence="1" type="ORF">AMECASPLE_002928</name>
</gene>
<sequence>MNVWRSSGESQVLLPRTKEKPEQLLKSDIKQQNVPATFNLILKILTPIAPLIEPIKGTAPTGPSVWVRKHHHEEFLVVSINPHFYDNKNMTKITSMKTTHRNPLSNYQGVYVYI</sequence>
<protein>
    <submittedName>
        <fullName evidence="1">Uncharacterized protein</fullName>
    </submittedName>
</protein>
<evidence type="ECO:0000313" key="2">
    <source>
        <dbReference type="Proteomes" id="UP001469553"/>
    </source>
</evidence>
<evidence type="ECO:0000313" key="1">
    <source>
        <dbReference type="EMBL" id="MEQ2290403.1"/>
    </source>
</evidence>
<dbReference type="Proteomes" id="UP001469553">
    <property type="component" value="Unassembled WGS sequence"/>
</dbReference>
<dbReference type="EMBL" id="JAHRIP010028326">
    <property type="protein sequence ID" value="MEQ2290403.1"/>
    <property type="molecule type" value="Genomic_DNA"/>
</dbReference>
<reference evidence="1 2" key="1">
    <citation type="submission" date="2021-06" db="EMBL/GenBank/DDBJ databases">
        <authorList>
            <person name="Palmer J.M."/>
        </authorList>
    </citation>
    <scope>NUCLEOTIDE SEQUENCE [LARGE SCALE GENOMIC DNA]</scope>
    <source>
        <strain evidence="1 2">AS_MEX2019</strain>
        <tissue evidence="1">Muscle</tissue>
    </source>
</reference>
<keyword evidence="2" id="KW-1185">Reference proteome</keyword>
<accession>A0ABV0YA32</accession>